<reference evidence="4 5" key="1">
    <citation type="journal article" date="2018" name="Nat. Ecol. Evol.">
        <title>Pezizomycetes genomes reveal the molecular basis of ectomycorrhizal truffle lifestyle.</title>
        <authorList>
            <person name="Murat C."/>
            <person name="Payen T."/>
            <person name="Noel B."/>
            <person name="Kuo A."/>
            <person name="Morin E."/>
            <person name="Chen J."/>
            <person name="Kohler A."/>
            <person name="Krizsan K."/>
            <person name="Balestrini R."/>
            <person name="Da Silva C."/>
            <person name="Montanini B."/>
            <person name="Hainaut M."/>
            <person name="Levati E."/>
            <person name="Barry K.W."/>
            <person name="Belfiori B."/>
            <person name="Cichocki N."/>
            <person name="Clum A."/>
            <person name="Dockter R.B."/>
            <person name="Fauchery L."/>
            <person name="Guy J."/>
            <person name="Iotti M."/>
            <person name="Le Tacon F."/>
            <person name="Lindquist E.A."/>
            <person name="Lipzen A."/>
            <person name="Malagnac F."/>
            <person name="Mello A."/>
            <person name="Molinier V."/>
            <person name="Miyauchi S."/>
            <person name="Poulain J."/>
            <person name="Riccioni C."/>
            <person name="Rubini A."/>
            <person name="Sitrit Y."/>
            <person name="Splivallo R."/>
            <person name="Traeger S."/>
            <person name="Wang M."/>
            <person name="Zifcakova L."/>
            <person name="Wipf D."/>
            <person name="Zambonelli A."/>
            <person name="Paolocci F."/>
            <person name="Nowrousian M."/>
            <person name="Ottonello S."/>
            <person name="Baldrian P."/>
            <person name="Spatafora J.W."/>
            <person name="Henrissat B."/>
            <person name="Nagy L.G."/>
            <person name="Aury J.M."/>
            <person name="Wincker P."/>
            <person name="Grigoriev I.V."/>
            <person name="Bonfante P."/>
            <person name="Martin F.M."/>
        </authorList>
    </citation>
    <scope>NUCLEOTIDE SEQUENCE [LARGE SCALE GENOMIC DNA]</scope>
    <source>
        <strain evidence="4 5">ATCC MYA-4762</strain>
    </source>
</reference>
<dbReference type="Gene3D" id="3.40.50.1010">
    <property type="entry name" value="5'-nuclease"/>
    <property type="match status" value="1"/>
</dbReference>
<evidence type="ECO:0000313" key="4">
    <source>
        <dbReference type="EMBL" id="RPB22750.1"/>
    </source>
</evidence>
<comment type="subcellular location">
    <subcellularLocation>
        <location evidence="1">Nucleus</location>
    </subcellularLocation>
</comment>
<keyword evidence="1" id="KW-0866">Nonsense-mediated mRNA decay</keyword>
<dbReference type="STRING" id="1051890.A0A3N4LIN0"/>
<gene>
    <name evidence="4" type="ORF">L211DRAFT_869220</name>
</gene>
<feature type="region of interest" description="Disordered" evidence="2">
    <location>
        <begin position="78"/>
        <end position="210"/>
    </location>
</feature>
<feature type="compositionally biased region" description="Basic and acidic residues" evidence="2">
    <location>
        <begin position="245"/>
        <end position="258"/>
    </location>
</feature>
<organism evidence="4 5">
    <name type="scientific">Terfezia boudieri ATCC MYA-4762</name>
    <dbReference type="NCBI Taxonomy" id="1051890"/>
    <lineage>
        <taxon>Eukaryota</taxon>
        <taxon>Fungi</taxon>
        <taxon>Dikarya</taxon>
        <taxon>Ascomycota</taxon>
        <taxon>Pezizomycotina</taxon>
        <taxon>Pezizomycetes</taxon>
        <taxon>Pezizales</taxon>
        <taxon>Pezizaceae</taxon>
        <taxon>Terfezia</taxon>
    </lineage>
</organism>
<feature type="compositionally biased region" description="Basic and acidic residues" evidence="2">
    <location>
        <begin position="112"/>
        <end position="131"/>
    </location>
</feature>
<feature type="domain" description="C2H2-type" evidence="3">
    <location>
        <begin position="25"/>
        <end position="46"/>
    </location>
</feature>
<evidence type="ECO:0000256" key="2">
    <source>
        <dbReference type="SAM" id="MobiDB-lite"/>
    </source>
</evidence>
<dbReference type="InterPro" id="IPR018834">
    <property type="entry name" value="DNA/RNA-bd_Est1-type"/>
</dbReference>
<dbReference type="OrthoDB" id="2017974at2759"/>
<dbReference type="GO" id="GO:0000184">
    <property type="term" value="P:nuclear-transcribed mRNA catabolic process, nonsense-mediated decay"/>
    <property type="evidence" value="ECO:0007669"/>
    <property type="project" value="UniProtKB-KW"/>
</dbReference>
<protein>
    <recommendedName>
        <fullName evidence="1">Nonsense-mediated mRNA decay factor</fullName>
    </recommendedName>
</protein>
<dbReference type="GO" id="GO:0005697">
    <property type="term" value="C:telomerase holoenzyme complex"/>
    <property type="evidence" value="ECO:0007669"/>
    <property type="project" value="TreeGrafter"/>
</dbReference>
<feature type="region of interest" description="Disordered" evidence="2">
    <location>
        <begin position="966"/>
        <end position="988"/>
    </location>
</feature>
<proteinExistence type="predicted"/>
<feature type="compositionally biased region" description="Low complexity" evidence="2">
    <location>
        <begin position="225"/>
        <end position="240"/>
    </location>
</feature>
<dbReference type="InterPro" id="IPR011990">
    <property type="entry name" value="TPR-like_helical_dom_sf"/>
</dbReference>
<sequence length="1244" mass="139407">MSNAHDQLAARITTAQRREAAQFRCHKCPLHFPSEVSWWRHLKDSHPDTLAEFTTEEARADFRASKREECRISKLRSRIEQQQQSENSAEWSQPGQGQVARGSRAARVGITKRLETLRLEKQQSEDNKIKGEDEEDLEMAESPSSPIRSSGQNRQAPQADGGNRRTRTVHGGRGGGRRTKEPFDPEFDRSLPEAGGPKQTRRLFDPSQPLLWSRNEDSIKRPQNAPAAIASNTAQASARARAPRAKKENKTPKGRGEKPAALAISAPEVHSREAGKHFIMRNLGHDTQAQQSVQLVLHPQPQSRMETEDGSISGDDSSLKMVRQPETRPISGDQLLSEVKGIYAGLVMVEAKCVEVDGKQAAQAKAMEVEGLKPPRLTNEQWQALIALHRTLLHEHHDFFLASQHPSSSQALRRLAAKYEMPARMWRHGIHSFLELLRHRLPYSLEHMLTFIYLAYSIMALLYETVPAFEDTWIECLGDLGRYRMAIEDDDIGDREVWTNVARSWYSKAADKKPTVGRLYHHIAILARPNVLQQLFFYCKSLTVGQPFASARESILSLFEPILSSKPTASRSQPVDVKFITLHGIWFTHTDLDRFDGVLDEYMSLLDKHISRVAEKWTVSGCLVAVCNIAALYQYNSRTSKLRQAWKEGTVTIKEEEMENSPALNNGDTTGNEYDSLLPPLPREASSEHGTPFLAITSGKAQCPYNETKALVAAAIKQEAGDEGSWVPLEYAIKMSFSILGLVLERVNDNYVLPHVHTWMVFLYHMTNSTPAMRLIEQDFPFESLASFLNSLIMAEAESLSQVESTIHFEIDEFPKRSGRPLPEDWTLRGLEFTRNYFPSGWIEEAKVDDEERLLELPSFLAARKERILWLGYMIAKGGDWLSYSAKTETFSVHTGVLERIKAYKEAAQIKKEGECMPYIKPEAESDVEMEIPIIAEDDFGDFEDLEQSEDLQQLRALKLKQRELKSKIQSGGTPGEEEMNHESSRRVSAREALRPNFTILVVDTNFMLSSLDIFKLMVVNNDWSVVVPNTVMTELMGLNSSPTVGSAASNAISAIQASIVAKKDLRIITAKGSNVTNMGMGFYREKLEDHYEGADMSIDDVIIAITEAQGKLRVEMMRANGNDAGTAQPAVLVTDDRNMRVKATAKQIPALSGSAVKAILQPQGPKPQASRMKKKPIVATTPLASLRQTFPEATEEDLVNALKEADENLEVAEMNLYTNIATKSPGMQKRRLKKEQGRVAGAG</sequence>
<evidence type="ECO:0000256" key="1">
    <source>
        <dbReference type="RuleBase" id="RU369098"/>
    </source>
</evidence>
<evidence type="ECO:0000313" key="5">
    <source>
        <dbReference type="Proteomes" id="UP000267821"/>
    </source>
</evidence>
<feature type="compositionally biased region" description="Basic and acidic residues" evidence="2">
    <location>
        <begin position="178"/>
        <end position="191"/>
    </location>
</feature>
<feature type="compositionally biased region" description="Polar residues" evidence="2">
    <location>
        <begin position="80"/>
        <end position="96"/>
    </location>
</feature>
<dbReference type="EMBL" id="ML121550">
    <property type="protein sequence ID" value="RPB22750.1"/>
    <property type="molecule type" value="Genomic_DNA"/>
</dbReference>
<dbReference type="PROSITE" id="PS00028">
    <property type="entry name" value="ZINC_FINGER_C2H2_1"/>
    <property type="match status" value="1"/>
</dbReference>
<dbReference type="SMART" id="SM00670">
    <property type="entry name" value="PINc"/>
    <property type="match status" value="1"/>
</dbReference>
<dbReference type="Pfam" id="PF13638">
    <property type="entry name" value="PIN_4"/>
    <property type="match status" value="1"/>
</dbReference>
<name>A0A3N4LIN0_9PEZI</name>
<keyword evidence="5" id="KW-1185">Reference proteome</keyword>
<dbReference type="InterPro" id="IPR002716">
    <property type="entry name" value="PIN_dom"/>
</dbReference>
<comment type="function">
    <text evidence="1">Plays a role in nonsense-mediated mRNA decay.</text>
</comment>
<evidence type="ECO:0000259" key="3">
    <source>
        <dbReference type="PROSITE" id="PS00028"/>
    </source>
</evidence>
<feature type="region of interest" description="Disordered" evidence="2">
    <location>
        <begin position="225"/>
        <end position="260"/>
    </location>
</feature>
<dbReference type="SUPFAM" id="SSF48452">
    <property type="entry name" value="TPR-like"/>
    <property type="match status" value="1"/>
</dbReference>
<dbReference type="GO" id="GO:0070034">
    <property type="term" value="F:telomerase RNA binding"/>
    <property type="evidence" value="ECO:0007669"/>
    <property type="project" value="TreeGrafter"/>
</dbReference>
<dbReference type="PANTHER" id="PTHR15696:SF0">
    <property type="entry name" value="TELOMERASE-BINDING PROTEIN EST1A"/>
    <property type="match status" value="1"/>
</dbReference>
<dbReference type="PANTHER" id="PTHR15696">
    <property type="entry name" value="SMG-7 SUPPRESSOR WITH MORPHOLOGICAL EFFECT ON GENITALIA PROTEIN 7"/>
    <property type="match status" value="1"/>
</dbReference>
<dbReference type="Pfam" id="PF10373">
    <property type="entry name" value="EST1_DNA_bind"/>
    <property type="match status" value="1"/>
</dbReference>
<dbReference type="GO" id="GO:0042162">
    <property type="term" value="F:telomeric DNA binding"/>
    <property type="evidence" value="ECO:0007669"/>
    <property type="project" value="TreeGrafter"/>
</dbReference>
<dbReference type="CDD" id="cd09880">
    <property type="entry name" value="PIN_Smg5-6-like"/>
    <property type="match status" value="1"/>
</dbReference>
<accession>A0A3N4LIN0</accession>
<feature type="compositionally biased region" description="Basic and acidic residues" evidence="2">
    <location>
        <begin position="979"/>
        <end position="988"/>
    </location>
</feature>
<dbReference type="InterPro" id="IPR045153">
    <property type="entry name" value="Est1/Ebs1-like"/>
</dbReference>
<dbReference type="InParanoid" id="A0A3N4LIN0"/>
<dbReference type="Proteomes" id="UP000267821">
    <property type="component" value="Unassembled WGS sequence"/>
</dbReference>
<dbReference type="InterPro" id="IPR013087">
    <property type="entry name" value="Znf_C2H2_type"/>
</dbReference>
<feature type="compositionally biased region" description="Polar residues" evidence="2">
    <location>
        <begin position="142"/>
        <end position="156"/>
    </location>
</feature>
<dbReference type="AlphaFoldDB" id="A0A3N4LIN0"/>
<dbReference type="Gene3D" id="1.25.40.10">
    <property type="entry name" value="Tetratricopeptide repeat domain"/>
    <property type="match status" value="1"/>
</dbReference>
<dbReference type="FunFam" id="1.25.40.10:FF:000202">
    <property type="entry name" value="Unplaced genomic scaffold supercont1.7, whole genome shotgun sequence"/>
    <property type="match status" value="1"/>
</dbReference>
<keyword evidence="1" id="KW-0539">Nucleus</keyword>